<dbReference type="eggNOG" id="COG0568">
    <property type="taxonomic scope" value="Bacteria"/>
</dbReference>
<evidence type="ECO:0000256" key="2">
    <source>
        <dbReference type="ARBA" id="ARBA00023015"/>
    </source>
</evidence>
<dbReference type="GO" id="GO:0006352">
    <property type="term" value="P:DNA-templated transcription initiation"/>
    <property type="evidence" value="ECO:0007669"/>
    <property type="project" value="InterPro"/>
</dbReference>
<feature type="region of interest" description="Disordered" evidence="6">
    <location>
        <begin position="311"/>
        <end position="348"/>
    </location>
</feature>
<dbReference type="InterPro" id="IPR007627">
    <property type="entry name" value="RNA_pol_sigma70_r2"/>
</dbReference>
<protein>
    <submittedName>
        <fullName evidence="8">RNA polymerase sigma factor</fullName>
    </submittedName>
</protein>
<dbReference type="InterPro" id="IPR050239">
    <property type="entry name" value="Sigma-70_RNA_pol_init_factors"/>
</dbReference>
<organism evidence="8 9">
    <name type="scientific">Phycisphaera mikurensis (strain NBRC 102666 / KCTC 22515 / FYK2301M01)</name>
    <dbReference type="NCBI Taxonomy" id="1142394"/>
    <lineage>
        <taxon>Bacteria</taxon>
        <taxon>Pseudomonadati</taxon>
        <taxon>Planctomycetota</taxon>
        <taxon>Phycisphaerae</taxon>
        <taxon>Phycisphaerales</taxon>
        <taxon>Phycisphaeraceae</taxon>
        <taxon>Phycisphaera</taxon>
    </lineage>
</organism>
<evidence type="ECO:0000256" key="4">
    <source>
        <dbReference type="ARBA" id="ARBA00023125"/>
    </source>
</evidence>
<evidence type="ECO:0000256" key="3">
    <source>
        <dbReference type="ARBA" id="ARBA00023082"/>
    </source>
</evidence>
<dbReference type="GO" id="GO:0003677">
    <property type="term" value="F:DNA binding"/>
    <property type="evidence" value="ECO:0007669"/>
    <property type="project" value="UniProtKB-KW"/>
</dbReference>
<feature type="region of interest" description="Disordered" evidence="6">
    <location>
        <begin position="195"/>
        <end position="229"/>
    </location>
</feature>
<evidence type="ECO:0000313" key="9">
    <source>
        <dbReference type="Proteomes" id="UP000007881"/>
    </source>
</evidence>
<dbReference type="HOGENOM" id="CLU_014793_3_5_0"/>
<evidence type="ECO:0000256" key="5">
    <source>
        <dbReference type="ARBA" id="ARBA00023163"/>
    </source>
</evidence>
<dbReference type="KEGG" id="phm:PSMK_21860"/>
<dbReference type="Pfam" id="PF04545">
    <property type="entry name" value="Sigma70_r4"/>
    <property type="match status" value="1"/>
</dbReference>
<dbReference type="InterPro" id="IPR000943">
    <property type="entry name" value="RNA_pol_sigma70"/>
</dbReference>
<dbReference type="SUPFAM" id="SSF88946">
    <property type="entry name" value="Sigma2 domain of RNA polymerase sigma factors"/>
    <property type="match status" value="1"/>
</dbReference>
<dbReference type="InterPro" id="IPR036388">
    <property type="entry name" value="WH-like_DNA-bd_sf"/>
</dbReference>
<feature type="region of interest" description="Disordered" evidence="6">
    <location>
        <begin position="1"/>
        <end position="21"/>
    </location>
</feature>
<dbReference type="Pfam" id="PF00140">
    <property type="entry name" value="Sigma70_r1_2"/>
    <property type="match status" value="1"/>
</dbReference>
<keyword evidence="5" id="KW-0804">Transcription</keyword>
<sequence>MPWPGAGTGRASPREETNGNAMASKRIQSDLDVYLSQINEVPLLTAEEEKTLARKIIHEGCMASREHMIRANLRLVVMIAKRYQNRGMLLQDLINEGNVGLMRGVEGFDPEYGARFSTYGCWWIKQAIKRALINSGQPVHIPAYMVELIARWKKETRNLTDELGRSPEIDELAERMEVTEKKVRFVIKAAVAKKRPMQESDGGEGSPPTLGQLLADDQQPGPEDRVVHEDNLNTVRQLLDAIDEREAKILRLRFGLDGEEPLTLKQIGTHVGLTRERVRQIEIEALRKLNERFQSDRPLAAVRIKTKIKEAEKKKASQEKRKATMAAKKKEAARAKEREDEVVKAEAA</sequence>
<comment type="similarity">
    <text evidence="1">Belongs to the sigma-70 factor family.</text>
</comment>
<evidence type="ECO:0000259" key="7">
    <source>
        <dbReference type="PROSITE" id="PS00716"/>
    </source>
</evidence>
<dbReference type="InterPro" id="IPR013325">
    <property type="entry name" value="RNA_pol_sigma_r2"/>
</dbReference>
<dbReference type="GO" id="GO:0016987">
    <property type="term" value="F:sigma factor activity"/>
    <property type="evidence" value="ECO:0007669"/>
    <property type="project" value="UniProtKB-KW"/>
</dbReference>
<evidence type="ECO:0000256" key="6">
    <source>
        <dbReference type="SAM" id="MobiDB-lite"/>
    </source>
</evidence>
<proteinExistence type="inferred from homology"/>
<dbReference type="PANTHER" id="PTHR30603">
    <property type="entry name" value="RNA POLYMERASE SIGMA FACTOR RPO"/>
    <property type="match status" value="1"/>
</dbReference>
<dbReference type="InterPro" id="IPR009042">
    <property type="entry name" value="RNA_pol_sigma70_r1_2"/>
</dbReference>
<feature type="domain" description="RNA polymerase sigma-70" evidence="7">
    <location>
        <begin position="263"/>
        <end position="289"/>
    </location>
</feature>
<dbReference type="Gene3D" id="1.10.10.10">
    <property type="entry name" value="Winged helix-like DNA-binding domain superfamily/Winged helix DNA-binding domain"/>
    <property type="match status" value="2"/>
</dbReference>
<dbReference type="InterPro" id="IPR007630">
    <property type="entry name" value="RNA_pol_sigma70_r4"/>
</dbReference>
<dbReference type="Pfam" id="PF04539">
    <property type="entry name" value="Sigma70_r3"/>
    <property type="match status" value="1"/>
</dbReference>
<gene>
    <name evidence="8" type="ordered locus">PSMK_21860</name>
</gene>
<dbReference type="NCBIfam" id="TIGR02937">
    <property type="entry name" value="sigma70-ECF"/>
    <property type="match status" value="1"/>
</dbReference>
<dbReference type="InterPro" id="IPR013324">
    <property type="entry name" value="RNA_pol_sigma_r3/r4-like"/>
</dbReference>
<keyword evidence="4" id="KW-0238">DNA-binding</keyword>
<reference evidence="8 9" key="1">
    <citation type="submission" date="2012-02" db="EMBL/GenBank/DDBJ databases">
        <title>Complete genome sequence of Phycisphaera mikurensis NBRC 102666.</title>
        <authorList>
            <person name="Ankai A."/>
            <person name="Hosoyama A."/>
            <person name="Terui Y."/>
            <person name="Sekine M."/>
            <person name="Fukai R."/>
            <person name="Kato Y."/>
            <person name="Nakamura S."/>
            <person name="Yamada-Narita S."/>
            <person name="Kawakoshi A."/>
            <person name="Fukunaga Y."/>
            <person name="Yamazaki S."/>
            <person name="Fujita N."/>
        </authorList>
    </citation>
    <scope>NUCLEOTIDE SEQUENCE [LARGE SCALE GENOMIC DNA]</scope>
    <source>
        <strain evidence="9">NBRC 102666 / KCTC 22515 / FYK2301M01</strain>
    </source>
</reference>
<dbReference type="Proteomes" id="UP000007881">
    <property type="component" value="Chromosome"/>
</dbReference>
<accession>I0IGF7</accession>
<dbReference type="AlphaFoldDB" id="I0IGF7"/>
<dbReference type="Pfam" id="PF04542">
    <property type="entry name" value="Sigma70_r2"/>
    <property type="match status" value="1"/>
</dbReference>
<dbReference type="PRINTS" id="PR00046">
    <property type="entry name" value="SIGMA70FCT"/>
</dbReference>
<keyword evidence="2" id="KW-0805">Transcription regulation</keyword>
<dbReference type="InterPro" id="IPR014284">
    <property type="entry name" value="RNA_pol_sigma-70_dom"/>
</dbReference>
<keyword evidence="3" id="KW-0731">Sigma factor</keyword>
<dbReference type="EMBL" id="AP012338">
    <property type="protein sequence ID" value="BAM04345.1"/>
    <property type="molecule type" value="Genomic_DNA"/>
</dbReference>
<dbReference type="PROSITE" id="PS00716">
    <property type="entry name" value="SIGMA70_2"/>
    <property type="match status" value="1"/>
</dbReference>
<dbReference type="STRING" id="1142394.PSMK_21860"/>
<keyword evidence="9" id="KW-1185">Reference proteome</keyword>
<evidence type="ECO:0000256" key="1">
    <source>
        <dbReference type="ARBA" id="ARBA00007788"/>
    </source>
</evidence>
<dbReference type="InterPro" id="IPR007624">
    <property type="entry name" value="RNA_pol_sigma70_r3"/>
</dbReference>
<dbReference type="PANTHER" id="PTHR30603:SF60">
    <property type="entry name" value="RNA POLYMERASE SIGMA FACTOR RPOD"/>
    <property type="match status" value="1"/>
</dbReference>
<name>I0IGF7_PHYMF</name>
<dbReference type="Gene3D" id="1.10.601.10">
    <property type="entry name" value="RNA Polymerase Primary Sigma Factor"/>
    <property type="match status" value="1"/>
</dbReference>
<dbReference type="SUPFAM" id="SSF88659">
    <property type="entry name" value="Sigma3 and sigma4 domains of RNA polymerase sigma factors"/>
    <property type="match status" value="2"/>
</dbReference>
<dbReference type="CDD" id="cd06171">
    <property type="entry name" value="Sigma70_r4"/>
    <property type="match status" value="1"/>
</dbReference>
<evidence type="ECO:0000313" key="8">
    <source>
        <dbReference type="EMBL" id="BAM04345.1"/>
    </source>
</evidence>